<dbReference type="RefSeq" id="WP_039355169.1">
    <property type="nucleotide sequence ID" value="NZ_JRMH01000001.1"/>
</dbReference>
<reference evidence="2" key="1">
    <citation type="submission" date="2016-11" db="EMBL/GenBank/DDBJ databases">
        <authorList>
            <person name="Panda P."/>
            <person name="Visnovsky S."/>
            <person name="Pitman A."/>
        </authorList>
    </citation>
    <scope>NUCLEOTIDE SEQUENCE [LARGE SCALE GENOMIC DNA]</scope>
    <source>
        <strain evidence="2">ICMP 9972</strain>
    </source>
</reference>
<name>A0A1V2R996_9GAMM</name>
<accession>A0A1V2R996</accession>
<evidence type="ECO:0000313" key="1">
    <source>
        <dbReference type="EMBL" id="ONK08921.1"/>
    </source>
</evidence>
<proteinExistence type="predicted"/>
<comment type="caution">
    <text evidence="1">The sequence shown here is derived from an EMBL/GenBank/DDBJ whole genome shotgun (WGS) entry which is preliminary data.</text>
</comment>
<gene>
    <name evidence="1" type="ORF">BSK71_01415</name>
</gene>
<dbReference type="OrthoDB" id="6638283at2"/>
<dbReference type="Proteomes" id="UP000189286">
    <property type="component" value="Unassembled WGS sequence"/>
</dbReference>
<evidence type="ECO:0000313" key="2">
    <source>
        <dbReference type="Proteomes" id="UP000189286"/>
    </source>
</evidence>
<organism evidence="1 2">
    <name type="scientific">Pectobacterium actinidiae</name>
    <dbReference type="NCBI Taxonomy" id="1507808"/>
    <lineage>
        <taxon>Bacteria</taxon>
        <taxon>Pseudomonadati</taxon>
        <taxon>Pseudomonadota</taxon>
        <taxon>Gammaproteobacteria</taxon>
        <taxon>Enterobacterales</taxon>
        <taxon>Pectobacteriaceae</taxon>
        <taxon>Pectobacterium</taxon>
    </lineage>
</organism>
<protein>
    <submittedName>
        <fullName evidence="1">Uncharacterized protein</fullName>
    </submittedName>
</protein>
<dbReference type="EMBL" id="MPUJ01000001">
    <property type="protein sequence ID" value="ONK08921.1"/>
    <property type="molecule type" value="Genomic_DNA"/>
</dbReference>
<dbReference type="SUPFAM" id="SSF58104">
    <property type="entry name" value="Methyl-accepting chemotaxis protein (MCP) signaling domain"/>
    <property type="match status" value="1"/>
</dbReference>
<sequence>MSYHYSQEAKERISKLGQSAVIDFIGEVSPVLRRKVYTLMPKVQGFRVGSPAELKEKQKRLIGYMFQTHSSPEEIYAWKSFSLFWKFWAEEHIGKPFPMYDDLEPTANSGLTFIRELADSFPKVAREDIERLFIFSGFVDDSNITAAFGLFRPATVLARDNLVDTLPIRLDELEERIDFAEMMVKDSANSIKRLESTTGSFASELKKSVRDISHNLKIITEIQNLLNVQTKRSDTIMKAIEELYAFNKEISCTIESIDSKIDSYSLAVGELSLREKVLNNMTEEISELQTSFNTLCEKENKLTDSGSENSYRDLSERIDYLEKNISKNGSDSVMNQCVKFYENKLPEPYGNILSYDCAFNMIASNLQAVGLIKGSSFTVARLTLAAFISGQIVQFCGSLADIVADAIATAVGAPTYHEWRIPVGLISDTAAFDFIESTADSSRCLVLKGANLSAFEIYGTAIRDIVVQRQLYPTSYDHLALIATWKHGPAVFPDGGTLAELGPVIDTDTLKTRGISARLPGLNSGGLAKDKWDEIEGLKSDGAGEYMDELRDLLDETGFNGGNLWRRMVNHFYSSLMKMPDGNHIYDLHSVLSFYTLPWARIKGGPVNEIADIAARELKEHSEKISA</sequence>
<dbReference type="AlphaFoldDB" id="A0A1V2R996"/>